<comment type="subcellular location">
    <subcellularLocation>
        <location evidence="1">Cell membrane</location>
        <topology evidence="1">Peripheral membrane protein</topology>
    </subcellularLocation>
</comment>
<dbReference type="PANTHER" id="PTHR43297">
    <property type="entry name" value="OLIGOPEPTIDE TRANSPORT ATP-BINDING PROTEIN APPD"/>
    <property type="match status" value="1"/>
</dbReference>
<dbReference type="InterPro" id="IPR013563">
    <property type="entry name" value="Oligopep_ABC_C"/>
</dbReference>
<dbReference type="InterPro" id="IPR017871">
    <property type="entry name" value="ABC_transporter-like_CS"/>
</dbReference>
<dbReference type="NCBIfam" id="TIGR01727">
    <property type="entry name" value="oligo_HPY"/>
    <property type="match status" value="1"/>
</dbReference>
<evidence type="ECO:0000256" key="6">
    <source>
        <dbReference type="ARBA" id="ARBA00022840"/>
    </source>
</evidence>
<dbReference type="InterPro" id="IPR027417">
    <property type="entry name" value="P-loop_NTPase"/>
</dbReference>
<evidence type="ECO:0000313" key="9">
    <source>
        <dbReference type="EMBL" id="TDT50268.1"/>
    </source>
</evidence>
<dbReference type="AlphaFoldDB" id="A0A4R7K8F4"/>
<evidence type="ECO:0000313" key="10">
    <source>
        <dbReference type="Proteomes" id="UP000295325"/>
    </source>
</evidence>
<proteinExistence type="inferred from homology"/>
<dbReference type="PANTHER" id="PTHR43297:SF2">
    <property type="entry name" value="DIPEPTIDE TRANSPORT ATP-BINDING PROTEIN DPPD"/>
    <property type="match status" value="1"/>
</dbReference>
<evidence type="ECO:0000256" key="1">
    <source>
        <dbReference type="ARBA" id="ARBA00004202"/>
    </source>
</evidence>
<accession>A0A4R7K8F4</accession>
<comment type="caution">
    <text evidence="9">The sequence shown here is derived from an EMBL/GenBank/DDBJ whole genome shotgun (WGS) entry which is preliminary data.</text>
</comment>
<dbReference type="GO" id="GO:0005886">
    <property type="term" value="C:plasma membrane"/>
    <property type="evidence" value="ECO:0007669"/>
    <property type="project" value="UniProtKB-SubCell"/>
</dbReference>
<dbReference type="RefSeq" id="WP_243116473.1">
    <property type="nucleotide sequence ID" value="NZ_SOAZ01000033.1"/>
</dbReference>
<comment type="similarity">
    <text evidence="2">Belongs to the ABC transporter superfamily.</text>
</comment>
<reference evidence="9 10" key="1">
    <citation type="submission" date="2019-03" db="EMBL/GenBank/DDBJ databases">
        <title>Genomic Encyclopedia of Type Strains, Phase IV (KMG-IV): sequencing the most valuable type-strain genomes for metagenomic binning, comparative biology and taxonomic classification.</title>
        <authorList>
            <person name="Goeker M."/>
        </authorList>
    </citation>
    <scope>NUCLEOTIDE SEQUENCE [LARGE SCALE GENOMIC DNA]</scope>
    <source>
        <strain evidence="9 10">DSM 24455</strain>
    </source>
</reference>
<keyword evidence="4" id="KW-1003">Cell membrane</keyword>
<evidence type="ECO:0000256" key="7">
    <source>
        <dbReference type="ARBA" id="ARBA00023136"/>
    </source>
</evidence>
<evidence type="ECO:0000256" key="4">
    <source>
        <dbReference type="ARBA" id="ARBA00022475"/>
    </source>
</evidence>
<keyword evidence="3" id="KW-0813">Transport</keyword>
<dbReference type="Proteomes" id="UP000295325">
    <property type="component" value="Unassembled WGS sequence"/>
</dbReference>
<dbReference type="CDD" id="cd03257">
    <property type="entry name" value="ABC_NikE_OppD_transporters"/>
    <property type="match status" value="1"/>
</dbReference>
<sequence length="361" mass="40588">MHSISREMEEKYINQHPILSAKDVVIKFNLRGHTLTAIREASLDLYEGESLAIVGESGSGKSVFVKSFMGLLDKNGWVDSGTINYKGYDLGKFKTEKEWLRIRGKEIAMVFQDPMTALNPLKTIGKQILEAVELHQGLRGQEAKNTVLEILRDVGISNPMVRYNQYPHEFSGGMRQRVVIAISIACSPRILICDEPTTALDVTIQAQIIQLLKNLQKKYKLTIIYITHDLGVVAKVADRIGVMYAGDIVEIGTSEEVFYNPQHPYTWALLSSLPQLGIKGEPLYSIKGTPPNLFNEIRGDAFAPRNPRALKIDFELRPPYFSVSPTHRAKTWLLDPRAPKVEPPEAIKKLREQWGSECCGK</sequence>
<dbReference type="Gene3D" id="3.40.50.300">
    <property type="entry name" value="P-loop containing nucleotide triphosphate hydrolases"/>
    <property type="match status" value="1"/>
</dbReference>
<protein>
    <submittedName>
        <fullName evidence="9">Oligopeptide transport system ATP-binding protein</fullName>
    </submittedName>
</protein>
<evidence type="ECO:0000256" key="2">
    <source>
        <dbReference type="ARBA" id="ARBA00005417"/>
    </source>
</evidence>
<evidence type="ECO:0000259" key="8">
    <source>
        <dbReference type="PROSITE" id="PS50893"/>
    </source>
</evidence>
<dbReference type="InterPro" id="IPR003593">
    <property type="entry name" value="AAA+_ATPase"/>
</dbReference>
<dbReference type="GO" id="GO:0005524">
    <property type="term" value="F:ATP binding"/>
    <property type="evidence" value="ECO:0007669"/>
    <property type="project" value="UniProtKB-KW"/>
</dbReference>
<dbReference type="FunFam" id="3.40.50.300:FF:000016">
    <property type="entry name" value="Oligopeptide ABC transporter ATP-binding component"/>
    <property type="match status" value="1"/>
</dbReference>
<dbReference type="GO" id="GO:0016887">
    <property type="term" value="F:ATP hydrolysis activity"/>
    <property type="evidence" value="ECO:0007669"/>
    <property type="project" value="InterPro"/>
</dbReference>
<dbReference type="GO" id="GO:0015833">
    <property type="term" value="P:peptide transport"/>
    <property type="evidence" value="ECO:0007669"/>
    <property type="project" value="InterPro"/>
</dbReference>
<keyword evidence="5" id="KW-0547">Nucleotide-binding</keyword>
<keyword evidence="10" id="KW-1185">Reference proteome</keyword>
<name>A0A4R7K8F4_9CLOT</name>
<dbReference type="InterPro" id="IPR003439">
    <property type="entry name" value="ABC_transporter-like_ATP-bd"/>
</dbReference>
<dbReference type="SUPFAM" id="SSF52540">
    <property type="entry name" value="P-loop containing nucleoside triphosphate hydrolases"/>
    <property type="match status" value="1"/>
</dbReference>
<evidence type="ECO:0000256" key="3">
    <source>
        <dbReference type="ARBA" id="ARBA00022448"/>
    </source>
</evidence>
<dbReference type="EMBL" id="SOAZ01000033">
    <property type="protein sequence ID" value="TDT50268.1"/>
    <property type="molecule type" value="Genomic_DNA"/>
</dbReference>
<gene>
    <name evidence="9" type="ORF">EDD71_13314</name>
</gene>
<dbReference type="PROSITE" id="PS00211">
    <property type="entry name" value="ABC_TRANSPORTER_1"/>
    <property type="match status" value="1"/>
</dbReference>
<dbReference type="SMART" id="SM00382">
    <property type="entry name" value="AAA"/>
    <property type="match status" value="1"/>
</dbReference>
<dbReference type="InterPro" id="IPR050388">
    <property type="entry name" value="ABC_Ni/Peptide_Import"/>
</dbReference>
<dbReference type="PROSITE" id="PS50893">
    <property type="entry name" value="ABC_TRANSPORTER_2"/>
    <property type="match status" value="1"/>
</dbReference>
<dbReference type="Pfam" id="PF08352">
    <property type="entry name" value="oligo_HPY"/>
    <property type="match status" value="1"/>
</dbReference>
<feature type="domain" description="ABC transporter" evidence="8">
    <location>
        <begin position="19"/>
        <end position="270"/>
    </location>
</feature>
<keyword evidence="6 9" id="KW-0067">ATP-binding</keyword>
<organism evidence="9 10">
    <name type="scientific">Fonticella tunisiensis</name>
    <dbReference type="NCBI Taxonomy" id="1096341"/>
    <lineage>
        <taxon>Bacteria</taxon>
        <taxon>Bacillati</taxon>
        <taxon>Bacillota</taxon>
        <taxon>Clostridia</taxon>
        <taxon>Eubacteriales</taxon>
        <taxon>Clostridiaceae</taxon>
        <taxon>Fonticella</taxon>
    </lineage>
</organism>
<dbReference type="Pfam" id="PF00005">
    <property type="entry name" value="ABC_tran"/>
    <property type="match status" value="1"/>
</dbReference>
<evidence type="ECO:0000256" key="5">
    <source>
        <dbReference type="ARBA" id="ARBA00022741"/>
    </source>
</evidence>
<keyword evidence="7" id="KW-0472">Membrane</keyword>